<comment type="caution">
    <text evidence="5">The sequence shown here is derived from an EMBL/GenBank/DDBJ whole genome shotgun (WGS) entry which is preliminary data.</text>
</comment>
<dbReference type="Gene3D" id="3.30.420.10">
    <property type="entry name" value="Ribonuclease H-like superfamily/Ribonuclease H"/>
    <property type="match status" value="1"/>
</dbReference>
<dbReference type="PANTHER" id="PTHR13620">
    <property type="entry name" value="3-5 EXONUCLEASE"/>
    <property type="match status" value="1"/>
</dbReference>
<evidence type="ECO:0000256" key="2">
    <source>
        <dbReference type="ARBA" id="ARBA00022801"/>
    </source>
</evidence>
<dbReference type="InterPro" id="IPR012337">
    <property type="entry name" value="RNaseH-like_sf"/>
</dbReference>
<dbReference type="CDD" id="cd06141">
    <property type="entry name" value="WRN_exo"/>
    <property type="match status" value="1"/>
</dbReference>
<dbReference type="InterPro" id="IPR036397">
    <property type="entry name" value="RNaseH_sf"/>
</dbReference>
<dbReference type="OrthoDB" id="446462at2759"/>
<keyword evidence="1" id="KW-0540">Nuclease</keyword>
<evidence type="ECO:0000256" key="1">
    <source>
        <dbReference type="ARBA" id="ARBA00022722"/>
    </source>
</evidence>
<dbReference type="InterPro" id="IPR051132">
    <property type="entry name" value="3-5_Exonuclease_domain"/>
</dbReference>
<proteinExistence type="predicted"/>
<dbReference type="GO" id="GO:0008408">
    <property type="term" value="F:3'-5' exonuclease activity"/>
    <property type="evidence" value="ECO:0007669"/>
    <property type="project" value="InterPro"/>
</dbReference>
<dbReference type="PANTHER" id="PTHR13620:SF121">
    <property type="entry name" value="EMB|CAB82946.1-RELATED"/>
    <property type="match status" value="1"/>
</dbReference>
<dbReference type="GO" id="GO:0005737">
    <property type="term" value="C:cytoplasm"/>
    <property type="evidence" value="ECO:0007669"/>
    <property type="project" value="TreeGrafter"/>
</dbReference>
<dbReference type="GO" id="GO:0005634">
    <property type="term" value="C:nucleus"/>
    <property type="evidence" value="ECO:0007669"/>
    <property type="project" value="TreeGrafter"/>
</dbReference>
<accession>A0A1R3IHU9</accession>
<evidence type="ECO:0000256" key="3">
    <source>
        <dbReference type="SAM" id="MobiDB-lite"/>
    </source>
</evidence>
<name>A0A1R3IHU9_9ROSI</name>
<dbReference type="STRING" id="93759.A0A1R3IHU9"/>
<dbReference type="Proteomes" id="UP000187203">
    <property type="component" value="Unassembled WGS sequence"/>
</dbReference>
<feature type="region of interest" description="Disordered" evidence="3">
    <location>
        <begin position="55"/>
        <end position="83"/>
    </location>
</feature>
<dbReference type="InterPro" id="IPR002562">
    <property type="entry name" value="3'-5'_exonuclease_dom"/>
</dbReference>
<reference evidence="6" key="1">
    <citation type="submission" date="2013-09" db="EMBL/GenBank/DDBJ databases">
        <title>Corchorus olitorius genome sequencing.</title>
        <authorList>
            <person name="Alam M."/>
            <person name="Haque M.S."/>
            <person name="Islam M.S."/>
            <person name="Emdad E.M."/>
            <person name="Islam M.M."/>
            <person name="Ahmed B."/>
            <person name="Halim A."/>
            <person name="Hossen Q.M.M."/>
            <person name="Hossain M.Z."/>
            <person name="Ahmed R."/>
            <person name="Khan M.M."/>
            <person name="Islam R."/>
            <person name="Rashid M.M."/>
            <person name="Khan S.A."/>
            <person name="Rahman M.S."/>
            <person name="Alam M."/>
            <person name="Yahiya A.S."/>
            <person name="Khan M.S."/>
            <person name="Azam M.S."/>
            <person name="Haque T."/>
            <person name="Lashkar M.Z.H."/>
            <person name="Akhand A.I."/>
            <person name="Morshed G."/>
            <person name="Roy S."/>
            <person name="Uddin K.S."/>
            <person name="Rabeya T."/>
            <person name="Hossain A.S."/>
            <person name="Chowdhury A."/>
            <person name="Snigdha A.R."/>
            <person name="Mortoza M.S."/>
            <person name="Matin S.A."/>
            <person name="Hoque S.M.E."/>
            <person name="Islam M.K."/>
            <person name="Roy D.K."/>
            <person name="Haider R."/>
            <person name="Moosa M.M."/>
            <person name="Elias S.M."/>
            <person name="Hasan A.M."/>
            <person name="Jahan S."/>
            <person name="Shafiuddin M."/>
            <person name="Mahmood N."/>
            <person name="Shommy N.S."/>
        </authorList>
    </citation>
    <scope>NUCLEOTIDE SEQUENCE [LARGE SCALE GENOMIC DNA]</scope>
    <source>
        <strain evidence="6">cv. O-4</strain>
    </source>
</reference>
<sequence>MSTQSVNLDDAEISAIVTSRKSVVDCHIQNFLSNRNNVRKVIGLDVELTMIEDDSEETEDWHRGKNSKRAVNQHTEETKEEDSKMKSQVAILQLCDGDESLIVQLALLDSMPNSLLNFLQIPDFSFVGVGIKDCVAKLERDYGLGCKNAVDLGKLAASVMQMPHLAACGLDLLGHTIAPMKLDKPSSVVFSDWGKVTLNKKQIKFAATNCFAYFKIGNKLLWG</sequence>
<feature type="compositionally biased region" description="Basic and acidic residues" evidence="3">
    <location>
        <begin position="74"/>
        <end position="83"/>
    </location>
</feature>
<gene>
    <name evidence="5" type="ORF">COLO4_23200</name>
</gene>
<evidence type="ECO:0000313" key="5">
    <source>
        <dbReference type="EMBL" id="OMO82159.1"/>
    </source>
</evidence>
<keyword evidence="2" id="KW-0378">Hydrolase</keyword>
<protein>
    <recommendedName>
        <fullName evidence="4">3'-5' exonuclease domain-containing protein</fullName>
    </recommendedName>
</protein>
<dbReference type="SUPFAM" id="SSF53098">
    <property type="entry name" value="Ribonuclease H-like"/>
    <property type="match status" value="1"/>
</dbReference>
<dbReference type="AlphaFoldDB" id="A0A1R3IHU9"/>
<dbReference type="Pfam" id="PF01612">
    <property type="entry name" value="DNA_pol_A_exo1"/>
    <property type="match status" value="1"/>
</dbReference>
<dbReference type="EMBL" id="AWUE01018169">
    <property type="protein sequence ID" value="OMO82159.1"/>
    <property type="molecule type" value="Genomic_DNA"/>
</dbReference>
<dbReference type="GO" id="GO:0006139">
    <property type="term" value="P:nucleobase-containing compound metabolic process"/>
    <property type="evidence" value="ECO:0007669"/>
    <property type="project" value="InterPro"/>
</dbReference>
<evidence type="ECO:0000259" key="4">
    <source>
        <dbReference type="Pfam" id="PF01612"/>
    </source>
</evidence>
<keyword evidence="6" id="KW-1185">Reference proteome</keyword>
<evidence type="ECO:0000313" key="6">
    <source>
        <dbReference type="Proteomes" id="UP000187203"/>
    </source>
</evidence>
<organism evidence="5 6">
    <name type="scientific">Corchorus olitorius</name>
    <dbReference type="NCBI Taxonomy" id="93759"/>
    <lineage>
        <taxon>Eukaryota</taxon>
        <taxon>Viridiplantae</taxon>
        <taxon>Streptophyta</taxon>
        <taxon>Embryophyta</taxon>
        <taxon>Tracheophyta</taxon>
        <taxon>Spermatophyta</taxon>
        <taxon>Magnoliopsida</taxon>
        <taxon>eudicotyledons</taxon>
        <taxon>Gunneridae</taxon>
        <taxon>Pentapetalae</taxon>
        <taxon>rosids</taxon>
        <taxon>malvids</taxon>
        <taxon>Malvales</taxon>
        <taxon>Malvaceae</taxon>
        <taxon>Grewioideae</taxon>
        <taxon>Apeibeae</taxon>
        <taxon>Corchorus</taxon>
    </lineage>
</organism>
<dbReference type="GO" id="GO:0003676">
    <property type="term" value="F:nucleic acid binding"/>
    <property type="evidence" value="ECO:0007669"/>
    <property type="project" value="InterPro"/>
</dbReference>
<feature type="domain" description="3'-5' exonuclease" evidence="4">
    <location>
        <begin position="53"/>
        <end position="220"/>
    </location>
</feature>